<dbReference type="InterPro" id="IPR057842">
    <property type="entry name" value="WH_MER3"/>
</dbReference>
<evidence type="ECO:0000256" key="4">
    <source>
        <dbReference type="ARBA" id="ARBA00022806"/>
    </source>
</evidence>
<reference evidence="14 15" key="1">
    <citation type="submission" date="2009-11" db="EMBL/GenBank/DDBJ databases">
        <title>Annotation of Allomyces macrogynus ATCC 38327.</title>
        <authorList>
            <consortium name="The Broad Institute Genome Sequencing Platform"/>
            <person name="Russ C."/>
            <person name="Cuomo C."/>
            <person name="Burger G."/>
            <person name="Gray M.W."/>
            <person name="Holland P.W.H."/>
            <person name="King N."/>
            <person name="Lang F.B.F."/>
            <person name="Roger A.J."/>
            <person name="Ruiz-Trillo I."/>
            <person name="Young S.K."/>
            <person name="Zeng Q."/>
            <person name="Gargeya S."/>
            <person name="Fitzgerald M."/>
            <person name="Haas B."/>
            <person name="Abouelleil A."/>
            <person name="Alvarado L."/>
            <person name="Arachchi H.M."/>
            <person name="Berlin A."/>
            <person name="Chapman S.B."/>
            <person name="Gearin G."/>
            <person name="Goldberg J."/>
            <person name="Griggs A."/>
            <person name="Gujja S."/>
            <person name="Hansen M."/>
            <person name="Heiman D."/>
            <person name="Howarth C."/>
            <person name="Larimer J."/>
            <person name="Lui A."/>
            <person name="MacDonald P.J.P."/>
            <person name="McCowen C."/>
            <person name="Montmayeur A."/>
            <person name="Murphy C."/>
            <person name="Neiman D."/>
            <person name="Pearson M."/>
            <person name="Priest M."/>
            <person name="Roberts A."/>
            <person name="Saif S."/>
            <person name="Shea T."/>
            <person name="Sisk P."/>
            <person name="Stolte C."/>
            <person name="Sykes S."/>
            <person name="Wortman J."/>
            <person name="Nusbaum C."/>
            <person name="Birren B."/>
        </authorList>
    </citation>
    <scope>NUCLEOTIDE SEQUENCE [LARGE SCALE GENOMIC DNA]</scope>
    <source>
        <strain evidence="14 15">ATCC 38327</strain>
    </source>
</reference>
<dbReference type="STRING" id="578462.A0A0L0SGQ6"/>
<evidence type="ECO:0000313" key="15">
    <source>
        <dbReference type="Proteomes" id="UP000054350"/>
    </source>
</evidence>
<evidence type="ECO:0000256" key="3">
    <source>
        <dbReference type="ARBA" id="ARBA00022801"/>
    </source>
</evidence>
<gene>
    <name evidence="14" type="ORF">AMAG_06498</name>
</gene>
<feature type="compositionally biased region" description="Pro residues" evidence="11">
    <location>
        <begin position="1245"/>
        <end position="1254"/>
    </location>
</feature>
<feature type="compositionally biased region" description="Pro residues" evidence="11">
    <location>
        <begin position="1308"/>
        <end position="1327"/>
    </location>
</feature>
<feature type="region of interest" description="Disordered" evidence="11">
    <location>
        <begin position="15"/>
        <end position="70"/>
    </location>
</feature>
<evidence type="ECO:0000256" key="2">
    <source>
        <dbReference type="ARBA" id="ARBA00022741"/>
    </source>
</evidence>
<evidence type="ECO:0000256" key="11">
    <source>
        <dbReference type="SAM" id="MobiDB-lite"/>
    </source>
</evidence>
<dbReference type="Gene3D" id="1.10.3380.10">
    <property type="entry name" value="Sec63 N-terminal domain-like domain"/>
    <property type="match status" value="1"/>
</dbReference>
<dbReference type="Pfam" id="PF00270">
    <property type="entry name" value="DEAD"/>
    <property type="match status" value="1"/>
</dbReference>
<sequence>MGDFIFRLDARRLPCGSGGSSAPNSTTTPPRRAPIWPRKPGTAAATATATSATSSPPTPPGVNRLVVHRSEPPAPPTFVLLYRARRARVPGRAARKWWSFSAVSPVRDTLDIVLVARRVGGSAEPSVPAARAVPVRNPHGDALTRRADGGGDRANTPWAASQVTTTTWPTQPAAAVDAGATQRDDADLDALLDQFEQELDEGQWQFQQPRTLQAAVPPAPTPPPVHFPVVASRPVHHVSAPTWPSAAQFAAEPQPLPPPVAAQPPPNIGFAGPPAPPPPPPQQQWGHGPSHGIAPAQSASQPAHAMPAWLSRQYEPAARPPPVHVASQLVPANSSGRPVKMVSEISLRFRSMFSFPSFNFMQAECFDAIMSSNQSLVVSSPTGSGKTVLMELALIHQWAAVDPHARAVYLAPTKALCTERAADWHRKLHPLGIKVQELTGDSDWLASSAALTAPLVVTTPEKWDSLTRRGAAENGTANVRLFLVDEVHLLSERRGSTLEAILTRMRVAHQSQGLALRILALSATFPNVNDVAEWLRADAKVFGDEYRPVQLDRVVFGYATHGKNAWHFEKSLSHHIPGLIRDHARHKPVLIFCNSRKAAEATARLLVDELRGPAATPAGAYHPYVTRIDQRNALATAAPQCKAAELKALVPHGVAFHHAGLDMAGRRALEQLFLHGHLLVLCTTTTLAVGINLPAFCVIVKGTSGWDATAGGARDYSDLEILQMMGRAGRPQFDSQGKAIVMTEAGKAQRCQTMVRGQDVIESSLHMNLAEHLNAEIALGAVATANDAVEWLCSTFFYVRLRRRPQYYGLTADELPDLMHRCVAGLVGDGFLVVRPTDCEDPALPSSSAAAAAAPCPPAPWNPRALLACTEFGLIMARYCLSLKTMLRLLATGGSIPQQLFGIAHAEEFESLYVHAGDRAPLQALNGAPETRFPLPPATGLAAGAPGSGTPTAKVKTPRREVFLIIQGVLSCATAAAHAAGQLAPHADRLRILLPIESGLIWQHAFRVLRALDEIHATRRDARALRAAVAVHQACRARVWFDSPRPLRQIDRIGPAITAGLASAGVTSLNDLRACAPWKIEQVAHRHPPFGTQILDAVERMPRVDASVAFGRPAGAEVTVRVANPANRCTTHTKGTAVHVAVLVEDENGQLVAWHRVPVAQLPIAPTTLSSPASSVSSPATSARVVSSAPFVSSPPSTGPWAASHPPTQTSREDVPVVDLVSSDFENEGIPSPLSSPFLAASLFPPSPPPPPPKLGERGQPSPQDFQMEDLPPLFPDKDNSPPPVPVLVPARAPSLSDWDMDDDDLPPLYPDEIVPPPPPLAPPAPARPLRRILRPTGVATLSSSSSSPVRPISSPPAATATAPLPPPPPPAAAQATRYLLDMLVRRRRAVLAERMVAGRAVVPGLQGVHDEEAWRDVDAEGV</sequence>
<evidence type="ECO:0000259" key="12">
    <source>
        <dbReference type="PROSITE" id="PS51192"/>
    </source>
</evidence>
<evidence type="ECO:0000256" key="7">
    <source>
        <dbReference type="ARBA" id="ARBA00023254"/>
    </source>
</evidence>
<feature type="domain" description="Helicase C-terminal" evidence="13">
    <location>
        <begin position="575"/>
        <end position="777"/>
    </location>
</feature>
<dbReference type="Proteomes" id="UP000054350">
    <property type="component" value="Unassembled WGS sequence"/>
</dbReference>
<dbReference type="GO" id="GO:0016787">
    <property type="term" value="F:hydrolase activity"/>
    <property type="evidence" value="ECO:0007669"/>
    <property type="project" value="UniProtKB-KW"/>
</dbReference>
<comment type="catalytic activity">
    <reaction evidence="8">
        <text>Couples ATP hydrolysis with the unwinding of duplex DNA by translocating in the 3'-5' direction.</text>
        <dbReference type="EC" id="5.6.2.4"/>
    </reaction>
</comment>
<dbReference type="PROSITE" id="PS51194">
    <property type="entry name" value="HELICASE_CTER"/>
    <property type="match status" value="1"/>
</dbReference>
<dbReference type="VEuPathDB" id="FungiDB:AMAG_06498"/>
<dbReference type="SUPFAM" id="SSF158702">
    <property type="entry name" value="Sec63 N-terminal domain-like"/>
    <property type="match status" value="1"/>
</dbReference>
<dbReference type="InterPro" id="IPR011545">
    <property type="entry name" value="DEAD/DEAH_box_helicase_dom"/>
</dbReference>
<dbReference type="GO" id="GO:0003676">
    <property type="term" value="F:nucleic acid binding"/>
    <property type="evidence" value="ECO:0007669"/>
    <property type="project" value="InterPro"/>
</dbReference>
<evidence type="ECO:0000256" key="9">
    <source>
        <dbReference type="ARBA" id="ARBA00034808"/>
    </source>
</evidence>
<dbReference type="OrthoDB" id="5575at2759"/>
<evidence type="ECO:0000313" key="14">
    <source>
        <dbReference type="EMBL" id="KNE61696.1"/>
    </source>
</evidence>
<evidence type="ECO:0000256" key="5">
    <source>
        <dbReference type="ARBA" id="ARBA00022840"/>
    </source>
</evidence>
<feature type="region of interest" description="Disordered" evidence="11">
    <location>
        <begin position="249"/>
        <end position="306"/>
    </location>
</feature>
<dbReference type="PANTHER" id="PTHR47835">
    <property type="entry name" value="HFM1, ATP DEPENDENT DNA HELICASE HOMOLOG"/>
    <property type="match status" value="1"/>
</dbReference>
<dbReference type="GO" id="GO:0051321">
    <property type="term" value="P:meiotic cell cycle"/>
    <property type="evidence" value="ECO:0007669"/>
    <property type="project" value="UniProtKB-KW"/>
</dbReference>
<reference evidence="14 15" key="2">
    <citation type="submission" date="2009-11" db="EMBL/GenBank/DDBJ databases">
        <title>The Genome Sequence of Allomyces macrogynus strain ATCC 38327.</title>
        <authorList>
            <consortium name="The Broad Institute Genome Sequencing Platform"/>
            <person name="Russ C."/>
            <person name="Cuomo C."/>
            <person name="Shea T."/>
            <person name="Young S.K."/>
            <person name="Zeng Q."/>
            <person name="Koehrsen M."/>
            <person name="Haas B."/>
            <person name="Borodovsky M."/>
            <person name="Guigo R."/>
            <person name="Alvarado L."/>
            <person name="Berlin A."/>
            <person name="Borenstein D."/>
            <person name="Chen Z."/>
            <person name="Engels R."/>
            <person name="Freedman E."/>
            <person name="Gellesch M."/>
            <person name="Goldberg J."/>
            <person name="Griggs A."/>
            <person name="Gujja S."/>
            <person name="Heiman D."/>
            <person name="Hepburn T."/>
            <person name="Howarth C."/>
            <person name="Jen D."/>
            <person name="Larson L."/>
            <person name="Lewis B."/>
            <person name="Mehta T."/>
            <person name="Park D."/>
            <person name="Pearson M."/>
            <person name="Roberts A."/>
            <person name="Saif S."/>
            <person name="Shenoy N."/>
            <person name="Sisk P."/>
            <person name="Stolte C."/>
            <person name="Sykes S."/>
            <person name="Walk T."/>
            <person name="White J."/>
            <person name="Yandava C."/>
            <person name="Burger G."/>
            <person name="Gray M.W."/>
            <person name="Holland P.W.H."/>
            <person name="King N."/>
            <person name="Lang F.B.F."/>
            <person name="Roger A.J."/>
            <person name="Ruiz-Trillo I."/>
            <person name="Lander E."/>
            <person name="Nusbaum C."/>
        </authorList>
    </citation>
    <scope>NUCLEOTIDE SEQUENCE [LARGE SCALE GENOMIC DNA]</scope>
    <source>
        <strain evidence="14 15">ATCC 38327</strain>
    </source>
</reference>
<dbReference type="Gene3D" id="3.40.50.300">
    <property type="entry name" value="P-loop containing nucleotide triphosphate hydrolases"/>
    <property type="match status" value="2"/>
</dbReference>
<dbReference type="SMART" id="SM00490">
    <property type="entry name" value="HELICc"/>
    <property type="match status" value="1"/>
</dbReference>
<feature type="compositionally biased region" description="Low complexity" evidence="11">
    <location>
        <begin position="1231"/>
        <end position="1244"/>
    </location>
</feature>
<dbReference type="InterPro" id="IPR027417">
    <property type="entry name" value="P-loop_NTPase"/>
</dbReference>
<dbReference type="PANTHER" id="PTHR47835:SF3">
    <property type="entry name" value="HELICASE FOR MEIOSIS 1"/>
    <property type="match status" value="1"/>
</dbReference>
<organism evidence="14 15">
    <name type="scientific">Allomyces macrogynus (strain ATCC 38327)</name>
    <name type="common">Allomyces javanicus var. macrogynus</name>
    <dbReference type="NCBI Taxonomy" id="578462"/>
    <lineage>
        <taxon>Eukaryota</taxon>
        <taxon>Fungi</taxon>
        <taxon>Fungi incertae sedis</taxon>
        <taxon>Blastocladiomycota</taxon>
        <taxon>Blastocladiomycetes</taxon>
        <taxon>Blastocladiales</taxon>
        <taxon>Blastocladiaceae</taxon>
        <taxon>Allomyces</taxon>
    </lineage>
</organism>
<dbReference type="PROSITE" id="PS51192">
    <property type="entry name" value="HELICASE_ATP_BIND_1"/>
    <property type="match status" value="1"/>
</dbReference>
<dbReference type="SMART" id="SM00487">
    <property type="entry name" value="DEXDc"/>
    <property type="match status" value="1"/>
</dbReference>
<evidence type="ECO:0000256" key="10">
    <source>
        <dbReference type="ARBA" id="ARBA00048988"/>
    </source>
</evidence>
<feature type="compositionally biased region" description="Pro residues" evidence="11">
    <location>
        <begin position="254"/>
        <end position="282"/>
    </location>
</feature>
<accession>A0A0L0SGQ6</accession>
<keyword evidence="3" id="KW-0378">Hydrolase</keyword>
<dbReference type="InterPro" id="IPR036388">
    <property type="entry name" value="WH-like_DNA-bd_sf"/>
</dbReference>
<proteinExistence type="inferred from homology"/>
<keyword evidence="4" id="KW-0347">Helicase</keyword>
<feature type="compositionally biased region" description="Low complexity" evidence="11">
    <location>
        <begin position="283"/>
        <end position="306"/>
    </location>
</feature>
<evidence type="ECO:0000256" key="8">
    <source>
        <dbReference type="ARBA" id="ARBA00034617"/>
    </source>
</evidence>
<dbReference type="EC" id="5.6.2.4" evidence="9"/>
<feature type="compositionally biased region" description="Low complexity" evidence="11">
    <location>
        <begin position="1343"/>
        <end position="1363"/>
    </location>
</feature>
<keyword evidence="2" id="KW-0547">Nucleotide-binding</keyword>
<dbReference type="SUPFAM" id="SSF52540">
    <property type="entry name" value="P-loop containing nucleoside triphosphate hydrolases"/>
    <property type="match status" value="1"/>
</dbReference>
<dbReference type="Pfam" id="PF00271">
    <property type="entry name" value="Helicase_C"/>
    <property type="match status" value="1"/>
</dbReference>
<dbReference type="InterPro" id="IPR014001">
    <property type="entry name" value="Helicase_ATP-bd"/>
</dbReference>
<keyword evidence="6" id="KW-0413">Isomerase</keyword>
<keyword evidence="5" id="KW-0067">ATP-binding</keyword>
<evidence type="ECO:0000259" key="13">
    <source>
        <dbReference type="PROSITE" id="PS51194"/>
    </source>
</evidence>
<dbReference type="InterPro" id="IPR052247">
    <property type="entry name" value="Meiotic_Crossover_Helicase"/>
</dbReference>
<feature type="compositionally biased region" description="Low complexity" evidence="11">
    <location>
        <begin position="42"/>
        <end position="55"/>
    </location>
</feature>
<keyword evidence="7" id="KW-0469">Meiosis</keyword>
<dbReference type="InterPro" id="IPR004179">
    <property type="entry name" value="Sec63-dom"/>
</dbReference>
<dbReference type="GO" id="GO:0043138">
    <property type="term" value="F:3'-5' DNA helicase activity"/>
    <property type="evidence" value="ECO:0007669"/>
    <property type="project" value="UniProtKB-EC"/>
</dbReference>
<feature type="compositionally biased region" description="Low complexity" evidence="11">
    <location>
        <begin position="1288"/>
        <end position="1298"/>
    </location>
</feature>
<dbReference type="CDD" id="cd18795">
    <property type="entry name" value="SF2_C_Ski2"/>
    <property type="match status" value="1"/>
</dbReference>
<dbReference type="InterPro" id="IPR001650">
    <property type="entry name" value="Helicase_C-like"/>
</dbReference>
<dbReference type="GO" id="GO:0005524">
    <property type="term" value="F:ATP binding"/>
    <property type="evidence" value="ECO:0007669"/>
    <property type="project" value="UniProtKB-KW"/>
</dbReference>
<comment type="catalytic activity">
    <reaction evidence="10">
        <text>ATP + H2O = ADP + phosphate + H(+)</text>
        <dbReference type="Rhea" id="RHEA:13065"/>
        <dbReference type="ChEBI" id="CHEBI:15377"/>
        <dbReference type="ChEBI" id="CHEBI:15378"/>
        <dbReference type="ChEBI" id="CHEBI:30616"/>
        <dbReference type="ChEBI" id="CHEBI:43474"/>
        <dbReference type="ChEBI" id="CHEBI:456216"/>
        <dbReference type="EC" id="5.6.2.4"/>
    </reaction>
</comment>
<dbReference type="Pfam" id="PF02889">
    <property type="entry name" value="Sec63"/>
    <property type="match status" value="1"/>
</dbReference>
<feature type="domain" description="Helicase ATP-binding" evidence="12">
    <location>
        <begin position="367"/>
        <end position="543"/>
    </location>
</feature>
<dbReference type="EMBL" id="GG745338">
    <property type="protein sequence ID" value="KNE61696.1"/>
    <property type="molecule type" value="Genomic_DNA"/>
</dbReference>
<evidence type="ECO:0000256" key="1">
    <source>
        <dbReference type="ARBA" id="ARBA00010140"/>
    </source>
</evidence>
<evidence type="ECO:0000256" key="6">
    <source>
        <dbReference type="ARBA" id="ARBA00023235"/>
    </source>
</evidence>
<dbReference type="Pfam" id="PF23445">
    <property type="entry name" value="WHD_SNRNP200"/>
    <property type="match status" value="1"/>
</dbReference>
<protein>
    <recommendedName>
        <fullName evidence="9">DNA 3'-5' helicase</fullName>
        <ecNumber evidence="9">5.6.2.4</ecNumber>
    </recommendedName>
</protein>
<feature type="region of interest" description="Disordered" evidence="11">
    <location>
        <begin position="1189"/>
        <end position="1214"/>
    </location>
</feature>
<name>A0A0L0SGQ6_ALLM3</name>
<dbReference type="Gene3D" id="1.10.10.10">
    <property type="entry name" value="Winged helix-like DNA-binding domain superfamily/Winged helix DNA-binding domain"/>
    <property type="match status" value="1"/>
</dbReference>
<feature type="compositionally biased region" description="Polar residues" evidence="11">
    <location>
        <begin position="20"/>
        <end position="29"/>
    </location>
</feature>
<keyword evidence="15" id="KW-1185">Reference proteome</keyword>
<dbReference type="SMART" id="SM00973">
    <property type="entry name" value="Sec63"/>
    <property type="match status" value="1"/>
</dbReference>
<dbReference type="eggNOG" id="KOG0952">
    <property type="taxonomic scope" value="Eukaryota"/>
</dbReference>
<comment type="similarity">
    <text evidence="1">Belongs to the helicase family. SKI2 subfamily.</text>
</comment>
<feature type="region of interest" description="Disordered" evidence="11">
    <location>
        <begin position="1226"/>
        <end position="1373"/>
    </location>
</feature>